<gene>
    <name evidence="1" type="ORF">AJ79_08744</name>
</gene>
<dbReference type="PROSITE" id="PS00178">
    <property type="entry name" value="AA_TRNA_LIGASE_I"/>
    <property type="match status" value="1"/>
</dbReference>
<dbReference type="Proteomes" id="UP000223968">
    <property type="component" value="Unassembled WGS sequence"/>
</dbReference>
<organism evidence="1 2">
    <name type="scientific">Helicocarpus griseus UAMH5409</name>
    <dbReference type="NCBI Taxonomy" id="1447875"/>
    <lineage>
        <taxon>Eukaryota</taxon>
        <taxon>Fungi</taxon>
        <taxon>Dikarya</taxon>
        <taxon>Ascomycota</taxon>
        <taxon>Pezizomycotina</taxon>
        <taxon>Eurotiomycetes</taxon>
        <taxon>Eurotiomycetidae</taxon>
        <taxon>Onygenales</taxon>
        <taxon>Ajellomycetaceae</taxon>
        <taxon>Helicocarpus</taxon>
    </lineage>
</organism>
<protein>
    <submittedName>
        <fullName evidence="1">Uncharacterized protein</fullName>
    </submittedName>
</protein>
<dbReference type="AlphaFoldDB" id="A0A2B7WQW6"/>
<dbReference type="InterPro" id="IPR001412">
    <property type="entry name" value="aa-tRNA-synth_I_CS"/>
</dbReference>
<name>A0A2B7WQW6_9EURO</name>
<dbReference type="GO" id="GO:0005524">
    <property type="term" value="F:ATP binding"/>
    <property type="evidence" value="ECO:0007669"/>
    <property type="project" value="InterPro"/>
</dbReference>
<accession>A0A2B7WQW6</accession>
<keyword evidence="2" id="KW-1185">Reference proteome</keyword>
<dbReference type="GO" id="GO:0004812">
    <property type="term" value="F:aminoacyl-tRNA ligase activity"/>
    <property type="evidence" value="ECO:0007669"/>
    <property type="project" value="InterPro"/>
</dbReference>
<evidence type="ECO:0000313" key="2">
    <source>
        <dbReference type="Proteomes" id="UP000223968"/>
    </source>
</evidence>
<dbReference type="EMBL" id="PDNB01000216">
    <property type="protein sequence ID" value="PGG98969.1"/>
    <property type="molecule type" value="Genomic_DNA"/>
</dbReference>
<sequence>MDTYHASDSCTAAARNLLRLLNPLLKDEPPPTIVPGQLQSSCGEILSAIQALVPTLIPKSPIFANFHDGQVHDPLGGGSYAFQEDVVQPLLLALTNDEILANGGDGLLVDKQSNKTVPENDSVRPFQLLSRPIVIHAGAQPNNSPHAGTLVVFCYAFLLAREIRNRIKSMVDNADAKPPLVSVEITFVDTAPVKDHGVKIGGIEYQKSYRDVPGALAMHMADYKHVLHLLSTWSDIPFTTTFQSNFFSHPTIPSLLRYIVANHEFLGRQLSPKYGVLALRAACPISGCSLAEKHGRLNAYNNNSSHQNRNLPSAAPDTTIAFHCPYHGPHIICISKPSDVARLEANAPARNLIRSMSQLLDTGAHHVRVTGADYAGMYQEMFLYRPLAAWSAATGLAAGRTPHILYAPLIVDWSGAKLSKALYVRDGGYEAMKLFGTEGLCSFTQLKSRFGDDGVEGLRRLCEEVQRWFEDPRKLFRAYSVEYLQRVIMKGQKWTST</sequence>
<dbReference type="GO" id="GO:0006418">
    <property type="term" value="P:tRNA aminoacylation for protein translation"/>
    <property type="evidence" value="ECO:0007669"/>
    <property type="project" value="InterPro"/>
</dbReference>
<dbReference type="OrthoDB" id="2149705at2759"/>
<comment type="caution">
    <text evidence="1">The sequence shown here is derived from an EMBL/GenBank/DDBJ whole genome shotgun (WGS) entry which is preliminary data.</text>
</comment>
<evidence type="ECO:0000313" key="1">
    <source>
        <dbReference type="EMBL" id="PGG98969.1"/>
    </source>
</evidence>
<reference evidence="1 2" key="1">
    <citation type="submission" date="2017-10" db="EMBL/GenBank/DDBJ databases">
        <title>Comparative genomics in systemic dimorphic fungi from Ajellomycetaceae.</title>
        <authorList>
            <person name="Munoz J.F."/>
            <person name="Mcewen J.G."/>
            <person name="Clay O.K."/>
            <person name="Cuomo C.A."/>
        </authorList>
    </citation>
    <scope>NUCLEOTIDE SEQUENCE [LARGE SCALE GENOMIC DNA]</scope>
    <source>
        <strain evidence="1 2">UAMH5409</strain>
    </source>
</reference>
<proteinExistence type="predicted"/>